<sequence length="219" mass="24176">MSSIEAIAFDKDGVIFDTEQLYKRSLYLAAEAVGIELEPDVHERMTGLTASKSLQVIDDILAGRMSGQEFTEKHWHVKLKELLDNEGVDFIPGAESLIETLYEQGYPLALVTSDAQENMLADFNRTRPDLLKYFSVVISVDDVVNPKPHPEPYQRAAVLLGVLPEQLLVVEDSDFGATAAAEAGAKVLLLSHGRIVPPNIADKVHRIIDTHSEVLQELS</sequence>
<dbReference type="InterPro" id="IPR036412">
    <property type="entry name" value="HAD-like_sf"/>
</dbReference>
<accession>A0A380MRS1</accession>
<dbReference type="InterPro" id="IPR041492">
    <property type="entry name" value="HAD_2"/>
</dbReference>
<dbReference type="PRINTS" id="PR00413">
    <property type="entry name" value="HADHALOGNASE"/>
</dbReference>
<dbReference type="SFLD" id="SFLDG01129">
    <property type="entry name" value="C1.5:_HAD__Beta-PGM__Phosphata"/>
    <property type="match status" value="1"/>
</dbReference>
<dbReference type="InterPro" id="IPR023214">
    <property type="entry name" value="HAD_sf"/>
</dbReference>
<name>A0A380MRS1_9GAMM</name>
<dbReference type="InterPro" id="IPR006439">
    <property type="entry name" value="HAD-SF_hydro_IA"/>
</dbReference>
<dbReference type="EC" id="3.1.3.-" evidence="1"/>
<reference evidence="1 2" key="1">
    <citation type="submission" date="2018-06" db="EMBL/GenBank/DDBJ databases">
        <authorList>
            <consortium name="Pathogen Informatics"/>
            <person name="Doyle S."/>
        </authorList>
    </citation>
    <scope>NUCLEOTIDE SEQUENCE [LARGE SCALE GENOMIC DNA]</scope>
    <source>
        <strain evidence="1 2">NCTC13337</strain>
    </source>
</reference>
<protein>
    <submittedName>
        <fullName evidence="1">Phosphorylated carbohydrates phosphatase TM_1254</fullName>
        <ecNumber evidence="1">3.1.3.-</ecNumber>
    </submittedName>
</protein>
<gene>
    <name evidence="1" type="ORF">NCTC13337_00835</name>
</gene>
<evidence type="ECO:0000313" key="2">
    <source>
        <dbReference type="Proteomes" id="UP000254601"/>
    </source>
</evidence>
<dbReference type="Proteomes" id="UP000254601">
    <property type="component" value="Unassembled WGS sequence"/>
</dbReference>
<dbReference type="EMBL" id="UHIC01000001">
    <property type="protein sequence ID" value="SUO94603.1"/>
    <property type="molecule type" value="Genomic_DNA"/>
</dbReference>
<organism evidence="1 2">
    <name type="scientific">Suttonella ornithocola</name>
    <dbReference type="NCBI Taxonomy" id="279832"/>
    <lineage>
        <taxon>Bacteria</taxon>
        <taxon>Pseudomonadati</taxon>
        <taxon>Pseudomonadota</taxon>
        <taxon>Gammaproteobacteria</taxon>
        <taxon>Cardiobacteriales</taxon>
        <taxon>Cardiobacteriaceae</taxon>
        <taxon>Suttonella</taxon>
    </lineage>
</organism>
<dbReference type="Pfam" id="PF13419">
    <property type="entry name" value="HAD_2"/>
    <property type="match status" value="1"/>
</dbReference>
<dbReference type="PANTHER" id="PTHR18901:SF38">
    <property type="entry name" value="PSEUDOURIDINE-5'-PHOSPHATASE"/>
    <property type="match status" value="1"/>
</dbReference>
<dbReference type="SFLD" id="SFLDG01135">
    <property type="entry name" value="C1.5.6:_HAD__Beta-PGM__Phospha"/>
    <property type="match status" value="1"/>
</dbReference>
<dbReference type="AlphaFoldDB" id="A0A380MRS1"/>
<dbReference type="PANTHER" id="PTHR18901">
    <property type="entry name" value="2-DEOXYGLUCOSE-6-PHOSPHATE PHOSPHATASE 2"/>
    <property type="match status" value="1"/>
</dbReference>
<dbReference type="InterPro" id="IPR023198">
    <property type="entry name" value="PGP-like_dom2"/>
</dbReference>
<dbReference type="Gene3D" id="3.40.50.1000">
    <property type="entry name" value="HAD superfamily/HAD-like"/>
    <property type="match status" value="1"/>
</dbReference>
<evidence type="ECO:0000313" key="1">
    <source>
        <dbReference type="EMBL" id="SUO94603.1"/>
    </source>
</evidence>
<keyword evidence="2" id="KW-1185">Reference proteome</keyword>
<dbReference type="GO" id="GO:0016787">
    <property type="term" value="F:hydrolase activity"/>
    <property type="evidence" value="ECO:0007669"/>
    <property type="project" value="UniProtKB-KW"/>
</dbReference>
<dbReference type="Gene3D" id="1.10.150.240">
    <property type="entry name" value="Putative phosphatase, domain 2"/>
    <property type="match status" value="1"/>
</dbReference>
<dbReference type="SFLD" id="SFLDS00003">
    <property type="entry name" value="Haloacid_Dehalogenase"/>
    <property type="match status" value="1"/>
</dbReference>
<dbReference type="RefSeq" id="WP_072576890.1">
    <property type="nucleotide sequence ID" value="NZ_LWHB01000112.1"/>
</dbReference>
<dbReference type="NCBIfam" id="TIGR01509">
    <property type="entry name" value="HAD-SF-IA-v3"/>
    <property type="match status" value="1"/>
</dbReference>
<dbReference type="OrthoDB" id="9800058at2"/>
<keyword evidence="1" id="KW-0378">Hydrolase</keyword>
<dbReference type="SUPFAM" id="SSF56784">
    <property type="entry name" value="HAD-like"/>
    <property type="match status" value="1"/>
</dbReference>
<proteinExistence type="predicted"/>